<proteinExistence type="predicted"/>
<reference evidence="2" key="1">
    <citation type="journal article" date="2015" name="Nature">
        <title>Complex archaea that bridge the gap between prokaryotes and eukaryotes.</title>
        <authorList>
            <person name="Spang A."/>
            <person name="Saw J.H."/>
            <person name="Jorgensen S.L."/>
            <person name="Zaremba-Niedzwiedzka K."/>
            <person name="Martijn J."/>
            <person name="Lind A.E."/>
            <person name="van Eijk R."/>
            <person name="Schleper C."/>
            <person name="Guy L."/>
            <person name="Ettema T.J."/>
        </authorList>
    </citation>
    <scope>NUCLEOTIDE SEQUENCE</scope>
</reference>
<organism evidence="2">
    <name type="scientific">marine sediment metagenome</name>
    <dbReference type="NCBI Taxonomy" id="412755"/>
    <lineage>
        <taxon>unclassified sequences</taxon>
        <taxon>metagenomes</taxon>
        <taxon>ecological metagenomes</taxon>
    </lineage>
</organism>
<gene>
    <name evidence="2" type="ORF">LCGC14_2864000</name>
</gene>
<keyword evidence="1" id="KW-0472">Membrane</keyword>
<evidence type="ECO:0000256" key="1">
    <source>
        <dbReference type="SAM" id="Phobius"/>
    </source>
</evidence>
<protein>
    <submittedName>
        <fullName evidence="2">Uncharacterized protein</fullName>
    </submittedName>
</protein>
<feature type="transmembrane region" description="Helical" evidence="1">
    <location>
        <begin position="84"/>
        <end position="106"/>
    </location>
</feature>
<comment type="caution">
    <text evidence="2">The sequence shown here is derived from an EMBL/GenBank/DDBJ whole genome shotgun (WGS) entry which is preliminary data.</text>
</comment>
<sequence>MAQTIQRGKASWIILNLCIYISAILPITQTFVTILRDRFAISISVQCLAHCFLGAMANQRKCNQSIQNVGHGERLRIGIKRKSVMDKVCLVTSSILQVVMFVLLGLGSVYESGWMTVGALVVLMISLAINKRLLDTTP</sequence>
<keyword evidence="1" id="KW-1133">Transmembrane helix</keyword>
<feature type="transmembrane region" description="Helical" evidence="1">
    <location>
        <begin position="12"/>
        <end position="32"/>
    </location>
</feature>
<name>A0A0F9AD69_9ZZZZ</name>
<dbReference type="AlphaFoldDB" id="A0A0F9AD69"/>
<accession>A0A0F9AD69</accession>
<keyword evidence="1" id="KW-0812">Transmembrane</keyword>
<feature type="transmembrane region" description="Helical" evidence="1">
    <location>
        <begin position="38"/>
        <end position="57"/>
    </location>
</feature>
<dbReference type="EMBL" id="LAZR01055420">
    <property type="protein sequence ID" value="KKK76404.1"/>
    <property type="molecule type" value="Genomic_DNA"/>
</dbReference>
<evidence type="ECO:0000313" key="2">
    <source>
        <dbReference type="EMBL" id="KKK76404.1"/>
    </source>
</evidence>
<feature type="transmembrane region" description="Helical" evidence="1">
    <location>
        <begin position="112"/>
        <end position="129"/>
    </location>
</feature>